<dbReference type="VEuPathDB" id="FungiDB:SeMB42_g00023"/>
<feature type="region of interest" description="Disordered" evidence="10">
    <location>
        <begin position="1"/>
        <end position="109"/>
    </location>
</feature>
<keyword evidence="14" id="KW-1185">Reference proteome</keyword>
<keyword evidence="2" id="KW-0723">Serine/threonine-protein kinase</keyword>
<feature type="compositionally biased region" description="Polar residues" evidence="10">
    <location>
        <begin position="225"/>
        <end position="236"/>
    </location>
</feature>
<evidence type="ECO:0000313" key="15">
    <source>
        <dbReference type="Proteomes" id="UP000320475"/>
    </source>
</evidence>
<keyword evidence="3" id="KW-0808">Transferase</keyword>
<dbReference type="PANTHER" id="PTHR24343:SF558">
    <property type="entry name" value="PROTEIN KINASE DOMAIN-CONTAINING PROTEIN"/>
    <property type="match status" value="1"/>
</dbReference>
<evidence type="ECO:0000256" key="10">
    <source>
        <dbReference type="SAM" id="MobiDB-lite"/>
    </source>
</evidence>
<dbReference type="GO" id="GO:0005524">
    <property type="term" value="F:ATP binding"/>
    <property type="evidence" value="ECO:0007669"/>
    <property type="project" value="UniProtKB-UniRule"/>
</dbReference>
<feature type="compositionally biased region" description="Polar residues" evidence="10">
    <location>
        <begin position="14"/>
        <end position="25"/>
    </location>
</feature>
<evidence type="ECO:0000256" key="6">
    <source>
        <dbReference type="ARBA" id="ARBA00022840"/>
    </source>
</evidence>
<accession>A0A507DC39</accession>
<evidence type="ECO:0000256" key="4">
    <source>
        <dbReference type="ARBA" id="ARBA00022741"/>
    </source>
</evidence>
<name>A0A507DC39_9FUNG</name>
<feature type="compositionally biased region" description="Polar residues" evidence="10">
    <location>
        <begin position="48"/>
        <end position="64"/>
    </location>
</feature>
<keyword evidence="5" id="KW-0418">Kinase</keyword>
<feature type="compositionally biased region" description="Low complexity" evidence="10">
    <location>
        <begin position="314"/>
        <end position="341"/>
    </location>
</feature>
<evidence type="ECO:0000256" key="9">
    <source>
        <dbReference type="PROSITE-ProRule" id="PRU10141"/>
    </source>
</evidence>
<dbReference type="EMBL" id="QEAM01000053">
    <property type="protein sequence ID" value="TPX48398.1"/>
    <property type="molecule type" value="Genomic_DNA"/>
</dbReference>
<feature type="compositionally biased region" description="Low complexity" evidence="10">
    <location>
        <begin position="202"/>
        <end position="211"/>
    </location>
</feature>
<dbReference type="InterPro" id="IPR000719">
    <property type="entry name" value="Prot_kinase_dom"/>
</dbReference>
<feature type="domain" description="Protein kinase" evidence="11">
    <location>
        <begin position="359"/>
        <end position="613"/>
    </location>
</feature>
<evidence type="ECO:0000259" key="11">
    <source>
        <dbReference type="PROSITE" id="PS50011"/>
    </source>
</evidence>
<evidence type="ECO:0000256" key="2">
    <source>
        <dbReference type="ARBA" id="ARBA00022527"/>
    </source>
</evidence>
<dbReference type="Proteomes" id="UP000317494">
    <property type="component" value="Unassembled WGS sequence"/>
</dbReference>
<evidence type="ECO:0000313" key="12">
    <source>
        <dbReference type="EMBL" id="TPX48398.1"/>
    </source>
</evidence>
<feature type="binding site" evidence="9">
    <location>
        <position position="390"/>
    </location>
    <ligand>
        <name>ATP</name>
        <dbReference type="ChEBI" id="CHEBI:30616"/>
    </ligand>
</feature>
<evidence type="ECO:0000313" key="13">
    <source>
        <dbReference type="EMBL" id="TPX55002.1"/>
    </source>
</evidence>
<dbReference type="SMART" id="SM00220">
    <property type="entry name" value="S_TKc"/>
    <property type="match status" value="1"/>
</dbReference>
<feature type="compositionally biased region" description="Basic and acidic residues" evidence="10">
    <location>
        <begin position="183"/>
        <end position="201"/>
    </location>
</feature>
<dbReference type="Gene3D" id="1.10.510.10">
    <property type="entry name" value="Transferase(Phosphotransferase) domain 1"/>
    <property type="match status" value="1"/>
</dbReference>
<dbReference type="EC" id="2.7.11.1" evidence="1"/>
<feature type="region of interest" description="Disordered" evidence="10">
    <location>
        <begin position="268"/>
        <end position="356"/>
    </location>
</feature>
<dbReference type="Pfam" id="PF00069">
    <property type="entry name" value="Pkinase"/>
    <property type="match status" value="1"/>
</dbReference>
<feature type="region of interest" description="Disordered" evidence="10">
    <location>
        <begin position="174"/>
        <end position="249"/>
    </location>
</feature>
<comment type="catalytic activity">
    <reaction evidence="7">
        <text>L-threonyl-[protein] + ATP = O-phospho-L-threonyl-[protein] + ADP + H(+)</text>
        <dbReference type="Rhea" id="RHEA:46608"/>
        <dbReference type="Rhea" id="RHEA-COMP:11060"/>
        <dbReference type="Rhea" id="RHEA-COMP:11605"/>
        <dbReference type="ChEBI" id="CHEBI:15378"/>
        <dbReference type="ChEBI" id="CHEBI:30013"/>
        <dbReference type="ChEBI" id="CHEBI:30616"/>
        <dbReference type="ChEBI" id="CHEBI:61977"/>
        <dbReference type="ChEBI" id="CHEBI:456216"/>
        <dbReference type="EC" id="2.7.11.1"/>
    </reaction>
</comment>
<dbReference type="STRING" id="286115.A0A507DC39"/>
<dbReference type="GO" id="GO:0005829">
    <property type="term" value="C:cytosol"/>
    <property type="evidence" value="ECO:0007669"/>
    <property type="project" value="TreeGrafter"/>
</dbReference>
<evidence type="ECO:0000256" key="1">
    <source>
        <dbReference type="ARBA" id="ARBA00012513"/>
    </source>
</evidence>
<dbReference type="InterPro" id="IPR008271">
    <property type="entry name" value="Ser/Thr_kinase_AS"/>
</dbReference>
<evidence type="ECO:0000256" key="7">
    <source>
        <dbReference type="ARBA" id="ARBA00047899"/>
    </source>
</evidence>
<organism evidence="12 15">
    <name type="scientific">Synchytrium endobioticum</name>
    <dbReference type="NCBI Taxonomy" id="286115"/>
    <lineage>
        <taxon>Eukaryota</taxon>
        <taxon>Fungi</taxon>
        <taxon>Fungi incertae sedis</taxon>
        <taxon>Chytridiomycota</taxon>
        <taxon>Chytridiomycota incertae sedis</taxon>
        <taxon>Chytridiomycetes</taxon>
        <taxon>Synchytriales</taxon>
        <taxon>Synchytriaceae</taxon>
        <taxon>Synchytrium</taxon>
    </lineage>
</organism>
<dbReference type="PROSITE" id="PS50011">
    <property type="entry name" value="PROTEIN_KINASE_DOM"/>
    <property type="match status" value="1"/>
</dbReference>
<dbReference type="PROSITE" id="PS00107">
    <property type="entry name" value="PROTEIN_KINASE_ATP"/>
    <property type="match status" value="1"/>
</dbReference>
<dbReference type="PANTHER" id="PTHR24343">
    <property type="entry name" value="SERINE/THREONINE KINASE"/>
    <property type="match status" value="1"/>
</dbReference>
<dbReference type="Proteomes" id="UP000320475">
    <property type="component" value="Unassembled WGS sequence"/>
</dbReference>
<dbReference type="InterPro" id="IPR017441">
    <property type="entry name" value="Protein_kinase_ATP_BS"/>
</dbReference>
<dbReference type="GO" id="GO:0004674">
    <property type="term" value="F:protein serine/threonine kinase activity"/>
    <property type="evidence" value="ECO:0007669"/>
    <property type="project" value="UniProtKB-KW"/>
</dbReference>
<proteinExistence type="predicted"/>
<feature type="compositionally biased region" description="Low complexity" evidence="10">
    <location>
        <begin position="29"/>
        <end position="47"/>
    </location>
</feature>
<evidence type="ECO:0000256" key="3">
    <source>
        <dbReference type="ARBA" id="ARBA00022679"/>
    </source>
</evidence>
<evidence type="ECO:0000313" key="14">
    <source>
        <dbReference type="Proteomes" id="UP000317494"/>
    </source>
</evidence>
<evidence type="ECO:0000256" key="5">
    <source>
        <dbReference type="ARBA" id="ARBA00022777"/>
    </source>
</evidence>
<comment type="caution">
    <text evidence="12">The sequence shown here is derived from an EMBL/GenBank/DDBJ whole genome shotgun (WGS) entry which is preliminary data.</text>
</comment>
<dbReference type="OrthoDB" id="6513151at2759"/>
<keyword evidence="6 9" id="KW-0067">ATP-binding</keyword>
<dbReference type="PROSITE" id="PS00108">
    <property type="entry name" value="PROTEIN_KINASE_ST"/>
    <property type="match status" value="1"/>
</dbReference>
<comment type="catalytic activity">
    <reaction evidence="8">
        <text>L-seryl-[protein] + ATP = O-phospho-L-seryl-[protein] + ADP + H(+)</text>
        <dbReference type="Rhea" id="RHEA:17989"/>
        <dbReference type="Rhea" id="RHEA-COMP:9863"/>
        <dbReference type="Rhea" id="RHEA-COMP:11604"/>
        <dbReference type="ChEBI" id="CHEBI:15378"/>
        <dbReference type="ChEBI" id="CHEBI:29999"/>
        <dbReference type="ChEBI" id="CHEBI:30616"/>
        <dbReference type="ChEBI" id="CHEBI:83421"/>
        <dbReference type="ChEBI" id="CHEBI:456216"/>
        <dbReference type="EC" id="2.7.11.1"/>
    </reaction>
</comment>
<keyword evidence="4 9" id="KW-0547">Nucleotide-binding</keyword>
<evidence type="ECO:0000256" key="8">
    <source>
        <dbReference type="ARBA" id="ARBA00048679"/>
    </source>
</evidence>
<dbReference type="SUPFAM" id="SSF56112">
    <property type="entry name" value="Protein kinase-like (PK-like)"/>
    <property type="match status" value="1"/>
</dbReference>
<dbReference type="EMBL" id="QEAN01000001">
    <property type="protein sequence ID" value="TPX55002.1"/>
    <property type="molecule type" value="Genomic_DNA"/>
</dbReference>
<protein>
    <recommendedName>
        <fullName evidence="1">non-specific serine/threonine protein kinase</fullName>
        <ecNumber evidence="1">2.7.11.1</ecNumber>
    </recommendedName>
</protein>
<feature type="compositionally biased region" description="Polar residues" evidence="10">
    <location>
        <begin position="272"/>
        <end position="302"/>
    </location>
</feature>
<dbReference type="InterPro" id="IPR011009">
    <property type="entry name" value="Kinase-like_dom_sf"/>
</dbReference>
<feature type="compositionally biased region" description="Low complexity" evidence="10">
    <location>
        <begin position="89"/>
        <end position="104"/>
    </location>
</feature>
<feature type="compositionally biased region" description="Low complexity" evidence="10">
    <location>
        <begin position="71"/>
        <end position="80"/>
    </location>
</feature>
<sequence>MSTFTPEVWDDTLLKQSCRLSNSSRGSRRPSTNASSSTAPASTSLSLQHQQAQPNSSHAPSNPVSLDRTSARNSSASRPSSPGPERRQSSSSARKQKQQQQHSANGVIAYSMSTMFSDPTSIDEMDLDEEQIQALLNKQTLRWTIFHIPPEDDVVKPQQPVGPLKVHTGRFFAQDSDESDSDAGDHVVPNDHDHAKDEVPRRPSSSKRQSPLVPSLSRKREENVSPDSTGQPSSNAIAEEGTTKEVKRVGSSHSLFRDFFVRHKEAKGDLGGSNSSPNVMINQPENKAGTTGIFNGLSLKSNAKSRDASLERNPPSSSTSPTSVTFATSGSGSPLGTSSNGVPMERKLSSKGSLQDEYGEKRQALGRGANAVVKLCCPANGQPGERYAIKEFRKRRRDESPKEYLKKVVSEFCISTTLKHENVIKTVDLIQDESKNWCEVMEYMEGGDLYARIHAGLLTDHAEINCYFKQIVNGVRYLHEEMGVAHRDLKPENLLLDKEKKARKMKGVCGSSPYIAPEEFGDGPDSETIEYEPEPVDVWAIGIILYVMYYNAIPWKMAVRSDGRYKYYLEHKNSSFWPIDRLSPGPRRLLYRMLDPNPETRIKISEMVEDDWFRSIEHCTHAAGAPQVRHKHGPTSASTNSNNMSINHHNAVASSAMNGNNGVLGH</sequence>
<gene>
    <name evidence="12" type="ORF">SeLEV6574_g02053</name>
    <name evidence="13" type="ORF">SeMB42_g00023</name>
</gene>
<reference evidence="14 15" key="1">
    <citation type="journal article" date="2019" name="Sci. Rep.">
        <title>Comparative genomics of chytrid fungi reveal insights into the obligate biotrophic and pathogenic lifestyle of Synchytrium endobioticum.</title>
        <authorList>
            <person name="van de Vossenberg B.T.L.H."/>
            <person name="Warris S."/>
            <person name="Nguyen H.D.T."/>
            <person name="van Gent-Pelzer M.P.E."/>
            <person name="Joly D.L."/>
            <person name="van de Geest H.C."/>
            <person name="Bonants P.J.M."/>
            <person name="Smith D.S."/>
            <person name="Levesque C.A."/>
            <person name="van der Lee T.A.J."/>
        </authorList>
    </citation>
    <scope>NUCLEOTIDE SEQUENCE [LARGE SCALE GENOMIC DNA]</scope>
    <source>
        <strain evidence="12 15">LEV6574</strain>
        <strain evidence="13 14">MB42</strain>
    </source>
</reference>
<dbReference type="AlphaFoldDB" id="A0A507DC39"/>